<protein>
    <submittedName>
        <fullName evidence="4">Response regulator</fullName>
    </submittedName>
</protein>
<dbReference type="AlphaFoldDB" id="A0A953M3C9"/>
<dbReference type="Gene3D" id="3.40.50.2300">
    <property type="match status" value="1"/>
</dbReference>
<comment type="caution">
    <text evidence="4">The sequence shown here is derived from an EMBL/GenBank/DDBJ whole genome shotgun (WGS) entry which is preliminary data.</text>
</comment>
<dbReference type="SMART" id="SM00448">
    <property type="entry name" value="REC"/>
    <property type="match status" value="1"/>
</dbReference>
<dbReference type="PROSITE" id="PS50110">
    <property type="entry name" value="RESPONSE_REGULATORY"/>
    <property type="match status" value="1"/>
</dbReference>
<evidence type="ECO:0000256" key="1">
    <source>
        <dbReference type="ARBA" id="ARBA00022553"/>
    </source>
</evidence>
<dbReference type="SUPFAM" id="SSF52172">
    <property type="entry name" value="CheY-like"/>
    <property type="match status" value="1"/>
</dbReference>
<sequence>MQEIILLVDDTLMIHRIVGQILKECGYRILKAENGQKGYEMAKTWKPDLIIMDVEMPVMDGIQATALIKADFSLSHIPLVILTSLGSEEDIQRAYAAGADGFLNKPISRDDLQATIRKLLDTTGAGGEECRT</sequence>
<evidence type="ECO:0000313" key="5">
    <source>
        <dbReference type="Proteomes" id="UP000705867"/>
    </source>
</evidence>
<dbReference type="PANTHER" id="PTHR44591">
    <property type="entry name" value="STRESS RESPONSE REGULATOR PROTEIN 1"/>
    <property type="match status" value="1"/>
</dbReference>
<dbReference type="EMBL" id="JAIOIV010000136">
    <property type="protein sequence ID" value="MBZ0158151.1"/>
    <property type="molecule type" value="Genomic_DNA"/>
</dbReference>
<feature type="domain" description="Response regulatory" evidence="3">
    <location>
        <begin position="4"/>
        <end position="120"/>
    </location>
</feature>
<dbReference type="Proteomes" id="UP000705867">
    <property type="component" value="Unassembled WGS sequence"/>
</dbReference>
<dbReference type="InterPro" id="IPR050595">
    <property type="entry name" value="Bact_response_regulator"/>
</dbReference>
<name>A0A953M3C9_9BACT</name>
<reference evidence="4" key="1">
    <citation type="journal article" date="2021" name="bioRxiv">
        <title>Unraveling nitrogen, sulfur and carbon metabolic pathways and microbial community transcriptional responses to substrate deprivation and toxicity stresses in a bioreactor mimicking anoxic brackish coastal sediment conditions.</title>
        <authorList>
            <person name="Martins P.D."/>
            <person name="Echeveste M.J."/>
            <person name="Arshad A."/>
            <person name="Kurth J."/>
            <person name="Ouboter H."/>
            <person name="Jetten M.S.M."/>
            <person name="Welte C.U."/>
        </authorList>
    </citation>
    <scope>NUCLEOTIDE SEQUENCE</scope>
    <source>
        <strain evidence="4">MAG_39</strain>
    </source>
</reference>
<organism evidence="4 5">
    <name type="scientific">Candidatus Nitrobium versatile</name>
    <dbReference type="NCBI Taxonomy" id="2884831"/>
    <lineage>
        <taxon>Bacteria</taxon>
        <taxon>Pseudomonadati</taxon>
        <taxon>Nitrospirota</taxon>
        <taxon>Nitrospiria</taxon>
        <taxon>Nitrospirales</taxon>
        <taxon>Nitrospiraceae</taxon>
        <taxon>Candidatus Nitrobium</taxon>
    </lineage>
</organism>
<dbReference type="Pfam" id="PF00072">
    <property type="entry name" value="Response_reg"/>
    <property type="match status" value="1"/>
</dbReference>
<dbReference type="InterPro" id="IPR001789">
    <property type="entry name" value="Sig_transdc_resp-reg_receiver"/>
</dbReference>
<proteinExistence type="predicted"/>
<keyword evidence="1 2" id="KW-0597">Phosphoprotein</keyword>
<gene>
    <name evidence="4" type="ORF">K8I29_18285</name>
</gene>
<dbReference type="CDD" id="cd17546">
    <property type="entry name" value="REC_hyHK_CKI1_RcsC-like"/>
    <property type="match status" value="1"/>
</dbReference>
<accession>A0A953M3C9</accession>
<evidence type="ECO:0000256" key="2">
    <source>
        <dbReference type="PROSITE-ProRule" id="PRU00169"/>
    </source>
</evidence>
<dbReference type="PANTHER" id="PTHR44591:SF3">
    <property type="entry name" value="RESPONSE REGULATORY DOMAIN-CONTAINING PROTEIN"/>
    <property type="match status" value="1"/>
</dbReference>
<dbReference type="InterPro" id="IPR011006">
    <property type="entry name" value="CheY-like_superfamily"/>
</dbReference>
<evidence type="ECO:0000259" key="3">
    <source>
        <dbReference type="PROSITE" id="PS50110"/>
    </source>
</evidence>
<evidence type="ECO:0000313" key="4">
    <source>
        <dbReference type="EMBL" id="MBZ0158151.1"/>
    </source>
</evidence>
<dbReference type="GO" id="GO:0000160">
    <property type="term" value="P:phosphorelay signal transduction system"/>
    <property type="evidence" value="ECO:0007669"/>
    <property type="project" value="InterPro"/>
</dbReference>
<reference evidence="4" key="2">
    <citation type="submission" date="2021-08" db="EMBL/GenBank/DDBJ databases">
        <authorList>
            <person name="Dalcin Martins P."/>
        </authorList>
    </citation>
    <scope>NUCLEOTIDE SEQUENCE</scope>
    <source>
        <strain evidence="4">MAG_39</strain>
    </source>
</reference>
<feature type="modified residue" description="4-aspartylphosphate" evidence="2">
    <location>
        <position position="53"/>
    </location>
</feature>